<reference evidence="1 2" key="1">
    <citation type="submission" date="2018-10" db="EMBL/GenBank/DDBJ databases">
        <authorList>
            <person name="Ekblom R."/>
            <person name="Jareborg N."/>
        </authorList>
    </citation>
    <scope>NUCLEOTIDE SEQUENCE [LARGE SCALE GENOMIC DNA]</scope>
    <source>
        <tissue evidence="1">Muscle</tissue>
    </source>
</reference>
<accession>A0A9X9Q7X9</accession>
<dbReference type="AlphaFoldDB" id="A0A9X9Q7X9"/>
<evidence type="ECO:0000313" key="2">
    <source>
        <dbReference type="Proteomes" id="UP000269945"/>
    </source>
</evidence>
<sequence length="40" mass="4814">MTNIFDRYVLDTEAHTVPRKSFMVHFNRLHFSCNIDWSKG</sequence>
<comment type="caution">
    <text evidence="1">The sequence shown here is derived from an EMBL/GenBank/DDBJ whole genome shotgun (WGS) entry which is preliminary data.</text>
</comment>
<evidence type="ECO:0000313" key="1">
    <source>
        <dbReference type="EMBL" id="VCX38348.1"/>
    </source>
</evidence>
<keyword evidence="2" id="KW-1185">Reference proteome</keyword>
<dbReference type="Proteomes" id="UP000269945">
    <property type="component" value="Unassembled WGS sequence"/>
</dbReference>
<gene>
    <name evidence="1" type="ORF">BN2614_LOCUS3</name>
</gene>
<proteinExistence type="predicted"/>
<name>A0A9X9Q7X9_GULGU</name>
<protein>
    <submittedName>
        <fullName evidence="1">Uncharacterized protein</fullName>
    </submittedName>
</protein>
<dbReference type="EMBL" id="CYRY02043731">
    <property type="protein sequence ID" value="VCX38348.1"/>
    <property type="molecule type" value="Genomic_DNA"/>
</dbReference>
<organism evidence="1 2">
    <name type="scientific">Gulo gulo</name>
    <name type="common">Wolverine</name>
    <name type="synonym">Gluton</name>
    <dbReference type="NCBI Taxonomy" id="48420"/>
    <lineage>
        <taxon>Eukaryota</taxon>
        <taxon>Metazoa</taxon>
        <taxon>Chordata</taxon>
        <taxon>Craniata</taxon>
        <taxon>Vertebrata</taxon>
        <taxon>Euteleostomi</taxon>
        <taxon>Mammalia</taxon>
        <taxon>Eutheria</taxon>
        <taxon>Laurasiatheria</taxon>
        <taxon>Carnivora</taxon>
        <taxon>Caniformia</taxon>
        <taxon>Musteloidea</taxon>
        <taxon>Mustelidae</taxon>
        <taxon>Guloninae</taxon>
        <taxon>Gulo</taxon>
    </lineage>
</organism>
<feature type="non-terminal residue" evidence="1">
    <location>
        <position position="40"/>
    </location>
</feature>